<dbReference type="RefSeq" id="WP_322411750.1">
    <property type="nucleotide sequence ID" value="NZ_CP139779.1"/>
</dbReference>
<evidence type="ECO:0000313" key="3">
    <source>
        <dbReference type="Proteomes" id="UP001324533"/>
    </source>
</evidence>
<reference evidence="2 3" key="1">
    <citation type="submission" date="2023-06" db="EMBL/GenBank/DDBJ databases">
        <title>Rock-solubilizing bacteria, Microbacterium invictum, promotes re-establishment of vegetation in rocky wasteland by accelerating rock bio-weathering and reshaping soil bacterial community.</title>
        <authorList>
            <person name="Liu C."/>
        </authorList>
    </citation>
    <scope>NUCLEOTIDE SEQUENCE [LARGE SCALE GENOMIC DNA]</scope>
    <source>
        <strain evidence="2 3">X-18</strain>
    </source>
</reference>
<evidence type="ECO:0000256" key="1">
    <source>
        <dbReference type="SAM" id="Phobius"/>
    </source>
</evidence>
<keyword evidence="1" id="KW-0472">Membrane</keyword>
<dbReference type="EMBL" id="CP139779">
    <property type="protein sequence ID" value="WQB71638.1"/>
    <property type="molecule type" value="Genomic_DNA"/>
</dbReference>
<sequence length="423" mass="46371">MARTPTDQLSPADQQRRRALRTMKAVALGALLAMAVVFAIAFSLQEQVPWLGYVRAAAEGGMVGALADWFAVTALFRHPLGLPIPHTAIIPKRKDEIGRTLGEFVETEFLRGEVVRTKLAATRISRRAGEWLRQPEHAARVGSEASAIAAGVLRALSDDDVREVIEELAREHVLVPEWGPPVGGWLERVIEAGAHHGAVDLAAETIENWLSANRVAFEGLVSRRLPAWVPKIAQRLVDDTVYNEAVKFVAAVRADPDHPARHAIDGYLERLAHNLQTDPATIGRLEDAKSAVFDSPRVRELAAQAWGTAKSGLLAALDDPDSGLRHRLTDALADIGERLVTDAALQKRADGWVTEAAVFLVDRYRHDIASIITDTVERWDPEETTEKIELMVGRDLQYIRLNGTIVGALAGLVIYTIARAIWG</sequence>
<evidence type="ECO:0000313" key="2">
    <source>
        <dbReference type="EMBL" id="WQB71638.1"/>
    </source>
</evidence>
<accession>A0ABZ0VDC3</accession>
<keyword evidence="1" id="KW-1133">Transmembrane helix</keyword>
<keyword evidence="3" id="KW-1185">Reference proteome</keyword>
<dbReference type="Pfam" id="PF04286">
    <property type="entry name" value="DUF445"/>
    <property type="match status" value="1"/>
</dbReference>
<dbReference type="PANTHER" id="PTHR38442:SF1">
    <property type="entry name" value="INNER MEMBRANE PROTEIN"/>
    <property type="match status" value="1"/>
</dbReference>
<proteinExistence type="predicted"/>
<dbReference type="PANTHER" id="PTHR38442">
    <property type="entry name" value="INNER MEMBRANE PROTEIN-RELATED"/>
    <property type="match status" value="1"/>
</dbReference>
<feature type="transmembrane region" description="Helical" evidence="1">
    <location>
        <begin position="401"/>
        <end position="422"/>
    </location>
</feature>
<organism evidence="2 3">
    <name type="scientific">Microbacterium invictum</name>
    <dbReference type="NCBI Taxonomy" id="515415"/>
    <lineage>
        <taxon>Bacteria</taxon>
        <taxon>Bacillati</taxon>
        <taxon>Actinomycetota</taxon>
        <taxon>Actinomycetes</taxon>
        <taxon>Micrococcales</taxon>
        <taxon>Microbacteriaceae</taxon>
        <taxon>Microbacterium</taxon>
    </lineage>
</organism>
<dbReference type="InterPro" id="IPR007383">
    <property type="entry name" value="DUF445"/>
</dbReference>
<feature type="transmembrane region" description="Helical" evidence="1">
    <location>
        <begin position="25"/>
        <end position="44"/>
    </location>
</feature>
<protein>
    <submittedName>
        <fullName evidence="2">DUF445 family protein</fullName>
    </submittedName>
</protein>
<dbReference type="Proteomes" id="UP001324533">
    <property type="component" value="Chromosome"/>
</dbReference>
<keyword evidence="1" id="KW-0812">Transmembrane</keyword>
<gene>
    <name evidence="2" type="ORF">T9R20_06695</name>
</gene>
<name>A0ABZ0VDC3_9MICO</name>